<dbReference type="EMBL" id="JBJUIK010000004">
    <property type="protein sequence ID" value="KAL3529954.1"/>
    <property type="molecule type" value="Genomic_DNA"/>
</dbReference>
<gene>
    <name evidence="1" type="ORF">ACH5RR_009276</name>
</gene>
<accession>A0ABD3AFH9</accession>
<evidence type="ECO:0000313" key="2">
    <source>
        <dbReference type="Proteomes" id="UP001630127"/>
    </source>
</evidence>
<name>A0ABD3AFH9_9GENT</name>
<proteinExistence type="predicted"/>
<evidence type="ECO:0000313" key="1">
    <source>
        <dbReference type="EMBL" id="KAL3529954.1"/>
    </source>
</evidence>
<reference evidence="1 2" key="1">
    <citation type="submission" date="2024-11" db="EMBL/GenBank/DDBJ databases">
        <title>A near-complete genome assembly of Cinchona calisaya.</title>
        <authorList>
            <person name="Lian D.C."/>
            <person name="Zhao X.W."/>
            <person name="Wei L."/>
        </authorList>
    </citation>
    <scope>NUCLEOTIDE SEQUENCE [LARGE SCALE GENOMIC DNA]</scope>
    <source>
        <tissue evidence="1">Nenye</tissue>
    </source>
</reference>
<organism evidence="1 2">
    <name type="scientific">Cinchona calisaya</name>
    <dbReference type="NCBI Taxonomy" id="153742"/>
    <lineage>
        <taxon>Eukaryota</taxon>
        <taxon>Viridiplantae</taxon>
        <taxon>Streptophyta</taxon>
        <taxon>Embryophyta</taxon>
        <taxon>Tracheophyta</taxon>
        <taxon>Spermatophyta</taxon>
        <taxon>Magnoliopsida</taxon>
        <taxon>eudicotyledons</taxon>
        <taxon>Gunneridae</taxon>
        <taxon>Pentapetalae</taxon>
        <taxon>asterids</taxon>
        <taxon>lamiids</taxon>
        <taxon>Gentianales</taxon>
        <taxon>Rubiaceae</taxon>
        <taxon>Cinchonoideae</taxon>
        <taxon>Cinchoneae</taxon>
        <taxon>Cinchona</taxon>
    </lineage>
</organism>
<protein>
    <submittedName>
        <fullName evidence="1">Uncharacterized protein</fullName>
    </submittedName>
</protein>
<dbReference type="Proteomes" id="UP001630127">
    <property type="component" value="Unassembled WGS sequence"/>
</dbReference>
<keyword evidence="2" id="KW-1185">Reference proteome</keyword>
<sequence>MRLRMQLSSRAGVFNYEASGTFQQHGAREGDMDRGIFTMLDNNSTRLDNFFNQTSQRLDATEGKIDVIDGRVDIPKHGVRLLINDTQILVEHSALSDQHSYFALDMNLELVIYGMDGS</sequence>
<dbReference type="AlphaFoldDB" id="A0ABD3AFH9"/>
<comment type="caution">
    <text evidence="1">The sequence shown here is derived from an EMBL/GenBank/DDBJ whole genome shotgun (WGS) entry which is preliminary data.</text>
</comment>